<feature type="region of interest" description="Disordered" evidence="5">
    <location>
        <begin position="1"/>
        <end position="47"/>
    </location>
</feature>
<evidence type="ECO:0000313" key="6">
    <source>
        <dbReference type="EMBL" id="PJB51514.1"/>
    </source>
</evidence>
<dbReference type="AlphaFoldDB" id="A0A2M8C5R1"/>
<dbReference type="PANTHER" id="PTHR12934">
    <property type="entry name" value="50S RIBOSOMAL PROTEIN L15"/>
    <property type="match status" value="1"/>
</dbReference>
<dbReference type="PANTHER" id="PTHR12934:SF11">
    <property type="entry name" value="LARGE RIBOSOMAL SUBUNIT PROTEIN UL15M"/>
    <property type="match status" value="1"/>
</dbReference>
<dbReference type="HAMAP" id="MF_01341">
    <property type="entry name" value="Ribosomal_uL15"/>
    <property type="match status" value="1"/>
</dbReference>
<evidence type="ECO:0000256" key="2">
    <source>
        <dbReference type="ARBA" id="ARBA00022980"/>
    </source>
</evidence>
<dbReference type="InterPro" id="IPR005749">
    <property type="entry name" value="Ribosomal_uL15_bac-type"/>
</dbReference>
<evidence type="ECO:0000256" key="5">
    <source>
        <dbReference type="SAM" id="MobiDB-lite"/>
    </source>
</evidence>
<dbReference type="Proteomes" id="UP000229421">
    <property type="component" value="Unassembled WGS sequence"/>
</dbReference>
<feature type="compositionally biased region" description="Gly residues" evidence="5">
    <location>
        <begin position="22"/>
        <end position="34"/>
    </location>
</feature>
<dbReference type="NCBIfam" id="TIGR01071">
    <property type="entry name" value="rplO_bact"/>
    <property type="match status" value="1"/>
</dbReference>
<proteinExistence type="inferred from homology"/>
<organism evidence="6 7">
    <name type="scientific">Candidatus Berkelbacteria bacterium CG_4_9_14_3_um_filter_39_23</name>
    <dbReference type="NCBI Taxonomy" id="1974508"/>
    <lineage>
        <taxon>Bacteria</taxon>
        <taxon>Candidatus Berkelbacteria</taxon>
    </lineage>
</organism>
<dbReference type="InterPro" id="IPR030878">
    <property type="entry name" value="Ribosomal_uL15"/>
</dbReference>
<comment type="similarity">
    <text evidence="1 4">Belongs to the universal ribosomal protein uL15 family.</text>
</comment>
<comment type="subunit">
    <text evidence="4">Part of the 50S ribosomal subunit.</text>
</comment>
<gene>
    <name evidence="4 6" type="primary">rplO</name>
    <name evidence="6" type="ORF">CO101_01930</name>
</gene>
<keyword evidence="3 4" id="KW-0687">Ribonucleoprotein</keyword>
<dbReference type="InterPro" id="IPR036227">
    <property type="entry name" value="Ribosomal_uL15/eL18_sf"/>
</dbReference>
<protein>
    <recommendedName>
        <fullName evidence="4">Large ribosomal subunit protein uL15</fullName>
    </recommendedName>
</protein>
<name>A0A2M8C5R1_9BACT</name>
<dbReference type="GO" id="GO:0003735">
    <property type="term" value="F:structural constituent of ribosome"/>
    <property type="evidence" value="ECO:0007669"/>
    <property type="project" value="InterPro"/>
</dbReference>
<keyword evidence="4" id="KW-0699">rRNA-binding</keyword>
<comment type="caution">
    <text evidence="6">The sequence shown here is derived from an EMBL/GenBank/DDBJ whole genome shotgun (WGS) entry which is preliminary data.</text>
</comment>
<reference evidence="7" key="1">
    <citation type="submission" date="2017-09" db="EMBL/GenBank/DDBJ databases">
        <title>Depth-based differentiation of microbial function through sediment-hosted aquifers and enrichment of novel symbionts in the deep terrestrial subsurface.</title>
        <authorList>
            <person name="Probst A.J."/>
            <person name="Ladd B."/>
            <person name="Jarett J.K."/>
            <person name="Geller-Mcgrath D.E."/>
            <person name="Sieber C.M.K."/>
            <person name="Emerson J.B."/>
            <person name="Anantharaman K."/>
            <person name="Thomas B.C."/>
            <person name="Malmstrom R."/>
            <person name="Stieglmeier M."/>
            <person name="Klingl A."/>
            <person name="Woyke T."/>
            <person name="Ryan C.M."/>
            <person name="Banfield J.F."/>
        </authorList>
    </citation>
    <scope>NUCLEOTIDE SEQUENCE [LARGE SCALE GENOMIC DNA]</scope>
</reference>
<keyword evidence="4" id="KW-0694">RNA-binding</keyword>
<evidence type="ECO:0000256" key="3">
    <source>
        <dbReference type="ARBA" id="ARBA00023274"/>
    </source>
</evidence>
<dbReference type="GO" id="GO:0006412">
    <property type="term" value="P:translation"/>
    <property type="evidence" value="ECO:0007669"/>
    <property type="project" value="UniProtKB-UniRule"/>
</dbReference>
<dbReference type="GO" id="GO:0022625">
    <property type="term" value="C:cytosolic large ribosomal subunit"/>
    <property type="evidence" value="ECO:0007669"/>
    <property type="project" value="TreeGrafter"/>
</dbReference>
<comment type="function">
    <text evidence="4">Binds to the 23S rRNA.</text>
</comment>
<feature type="compositionally biased region" description="Basic residues" evidence="5">
    <location>
        <begin position="10"/>
        <end position="20"/>
    </location>
</feature>
<dbReference type="EMBL" id="PFTZ01000051">
    <property type="protein sequence ID" value="PJB51514.1"/>
    <property type="molecule type" value="Genomic_DNA"/>
</dbReference>
<dbReference type="SUPFAM" id="SSF52080">
    <property type="entry name" value="Ribosomal proteins L15p and L18e"/>
    <property type="match status" value="1"/>
</dbReference>
<evidence type="ECO:0000256" key="4">
    <source>
        <dbReference type="HAMAP-Rule" id="MF_01341"/>
    </source>
</evidence>
<keyword evidence="2 4" id="KW-0689">Ribosomal protein</keyword>
<evidence type="ECO:0000256" key="1">
    <source>
        <dbReference type="ARBA" id="ARBA00007320"/>
    </source>
</evidence>
<accession>A0A2M8C5R1</accession>
<dbReference type="GO" id="GO:0019843">
    <property type="term" value="F:rRNA binding"/>
    <property type="evidence" value="ECO:0007669"/>
    <property type="project" value="UniProtKB-UniRule"/>
</dbReference>
<sequence length="137" mass="15586">MDILSNLKPKILKPKKRKGRGNSSGKGRTSGRGTKGQKARSGASRNIPAFFEGGQTKLAQRLPKRRGIKGRSRKAFPIQYSVLEKHFKDGEKITLTKLIKEKIVDKNCRLVKVLKDIEPRKRFLIFLAMSEKLKKKK</sequence>
<evidence type="ECO:0000313" key="7">
    <source>
        <dbReference type="Proteomes" id="UP000229421"/>
    </source>
</evidence>